<sequence length="322" mass="35737">MKPKEVLLTGATGFIGGQLVKRLLQDTEVSLRIVLRAAGEQFRDPRMTVFSPVDLSINADWSVMLQGCDVVIHSAARAHIMKETAKDPLSEYRKINTEATLNLAGQAAQQGVKRFIFISTIGVNGNTTTRSQVFSADDLPNPSNPYAISKYEAERGLQRIAKESNMEIVIIRPPLVYGPSAKGNFHRLIHWLKKGIPLPLGAINNKRSFVSIDNLLSLILTCIEHPAAANQIFLVSDGEDISTTVLLKKMSQIMKQPARLLPIPQSMLSLVANLLGRKDDLQRLCGSLQIDITKTREVLGWKPEVSMEETLRLIVEQSRLHQ</sequence>
<dbReference type="RefSeq" id="WP_058503946.1">
    <property type="nucleotide sequence ID" value="NZ_CAAAIF010000001.1"/>
</dbReference>
<dbReference type="PANTHER" id="PTHR43000">
    <property type="entry name" value="DTDP-D-GLUCOSE 4,6-DEHYDRATASE-RELATED"/>
    <property type="match status" value="1"/>
</dbReference>
<organism evidence="4 5">
    <name type="scientific">Legionella nautarum</name>
    <dbReference type="NCBI Taxonomy" id="45070"/>
    <lineage>
        <taxon>Bacteria</taxon>
        <taxon>Pseudomonadati</taxon>
        <taxon>Pseudomonadota</taxon>
        <taxon>Gammaproteobacteria</taxon>
        <taxon>Legionellales</taxon>
        <taxon>Legionellaceae</taxon>
        <taxon>Legionella</taxon>
    </lineage>
</organism>
<dbReference type="Proteomes" id="UP000054725">
    <property type="component" value="Unassembled WGS sequence"/>
</dbReference>
<reference evidence="4 5" key="1">
    <citation type="submission" date="2015-11" db="EMBL/GenBank/DDBJ databases">
        <title>Genomic analysis of 38 Legionella species identifies large and diverse effector repertoires.</title>
        <authorList>
            <person name="Burstein D."/>
            <person name="Amaro F."/>
            <person name="Zusman T."/>
            <person name="Lifshitz Z."/>
            <person name="Cohen O."/>
            <person name="Gilbert J.A."/>
            <person name="Pupko T."/>
            <person name="Shuman H.A."/>
            <person name="Segal G."/>
        </authorList>
    </citation>
    <scope>NUCLEOTIDE SEQUENCE [LARGE SCALE GENOMIC DNA]</scope>
    <source>
        <strain evidence="4 5">ATCC 49506</strain>
    </source>
</reference>
<keyword evidence="4" id="KW-0413">Isomerase</keyword>
<dbReference type="Pfam" id="PF01370">
    <property type="entry name" value="Epimerase"/>
    <property type="match status" value="1"/>
</dbReference>
<dbReference type="AlphaFoldDB" id="A0A0W0WUC1"/>
<feature type="domain" description="NAD-dependent epimerase/dehydratase" evidence="3">
    <location>
        <begin position="6"/>
        <end position="232"/>
    </location>
</feature>
<comment type="caution">
    <text evidence="4">The sequence shown here is derived from an EMBL/GenBank/DDBJ whole genome shotgun (WGS) entry which is preliminary data.</text>
</comment>
<dbReference type="EC" id="5.1.3.2" evidence="4"/>
<proteinExistence type="inferred from homology"/>
<evidence type="ECO:0000259" key="3">
    <source>
        <dbReference type="Pfam" id="PF01370"/>
    </source>
</evidence>
<evidence type="ECO:0000313" key="4">
    <source>
        <dbReference type="EMBL" id="KTD35909.1"/>
    </source>
</evidence>
<comment type="similarity">
    <text evidence="2">Belongs to the NAD(P)-dependent epimerase/dehydratase family.</text>
</comment>
<dbReference type="SUPFAM" id="SSF51735">
    <property type="entry name" value="NAD(P)-binding Rossmann-fold domains"/>
    <property type="match status" value="1"/>
</dbReference>
<keyword evidence="5" id="KW-1185">Reference proteome</keyword>
<dbReference type="CDD" id="cd05232">
    <property type="entry name" value="UDP_G4E_4_SDR_e"/>
    <property type="match status" value="1"/>
</dbReference>
<evidence type="ECO:0000313" key="5">
    <source>
        <dbReference type="Proteomes" id="UP000054725"/>
    </source>
</evidence>
<dbReference type="GO" id="GO:0003978">
    <property type="term" value="F:UDP-glucose 4-epimerase activity"/>
    <property type="evidence" value="ECO:0007669"/>
    <property type="project" value="UniProtKB-EC"/>
</dbReference>
<accession>A0A0W0WUC1</accession>
<comment type="pathway">
    <text evidence="1">Bacterial outer membrane biogenesis; LPS O-antigen biosynthesis.</text>
</comment>
<evidence type="ECO:0000256" key="1">
    <source>
        <dbReference type="ARBA" id="ARBA00005125"/>
    </source>
</evidence>
<protein>
    <submittedName>
        <fullName evidence="4">UDP-glucose 4-epimerase</fullName>
        <ecNumber evidence="4">5.1.3.2</ecNumber>
    </submittedName>
</protein>
<dbReference type="InterPro" id="IPR036291">
    <property type="entry name" value="NAD(P)-bd_dom_sf"/>
</dbReference>
<dbReference type="STRING" id="45070.Lnau_0893"/>
<dbReference type="InterPro" id="IPR001509">
    <property type="entry name" value="Epimerase_deHydtase"/>
</dbReference>
<gene>
    <name evidence="4" type="primary">galE_2</name>
    <name evidence="4" type="ORF">Lnau_0893</name>
</gene>
<name>A0A0W0WUC1_9GAMM</name>
<dbReference type="OrthoDB" id="9801056at2"/>
<evidence type="ECO:0000256" key="2">
    <source>
        <dbReference type="ARBA" id="ARBA00007637"/>
    </source>
</evidence>
<dbReference type="PATRIC" id="fig|45070.6.peg.946"/>
<dbReference type="Gene3D" id="3.40.50.720">
    <property type="entry name" value="NAD(P)-binding Rossmann-like Domain"/>
    <property type="match status" value="1"/>
</dbReference>
<dbReference type="EMBL" id="LNYO01000013">
    <property type="protein sequence ID" value="KTD35909.1"/>
    <property type="molecule type" value="Genomic_DNA"/>
</dbReference>